<reference evidence="1 2" key="1">
    <citation type="journal article" date="2017" name="Int. J. Syst. Evol. Microbiol.">
        <title>Jeotgalibaca porci sp. nov. and Jeotgalibaca arthritidis sp. nov., isolated from pigs, and emended description of the genus Jeotgalibaca.</title>
        <authorList>
            <person name="Zamora L."/>
            <person name="Perez-Sancho M."/>
            <person name="Dominguez L."/>
            <person name="Fernandez-Garayzabal J.F."/>
            <person name="Vela A.I."/>
        </authorList>
    </citation>
    <scope>NUCLEOTIDE SEQUENCE [LARGE SCALE GENOMIC DNA]</scope>
    <source>
        <strain evidence="1 2">CCUG 69148</strain>
    </source>
</reference>
<protein>
    <submittedName>
        <fullName evidence="1">Uncharacterized protein</fullName>
    </submittedName>
</protein>
<dbReference type="RefSeq" id="WP_166062469.1">
    <property type="nucleotide sequence ID" value="NZ_CP049889.1"/>
</dbReference>
<sequence>MADSKVYLLLTDTGSLLSQTIKRFTQQKYNHCSLAFDLELNQTYSFGRKQPWNPINGGFVQEDVHSDFFLTSDCTVYSLTVTEEQRDKMLYFIEKTRLQEQEMRYNFLGLLAANFEIEWQREHHYFCSEFVATVLTAGGVYLPDKPLSFVAPYDLVDNLPLELVFEGTLFEYVQLTKGVQLAPI</sequence>
<gene>
    <name evidence="1" type="ORF">G7058_04685</name>
</gene>
<dbReference type="AlphaFoldDB" id="A0A6G7WGN1"/>
<dbReference type="EMBL" id="CP049889">
    <property type="protein sequence ID" value="QIK51414.1"/>
    <property type="molecule type" value="Genomic_DNA"/>
</dbReference>
<dbReference type="SUPFAM" id="SSF54001">
    <property type="entry name" value="Cysteine proteinases"/>
    <property type="match status" value="1"/>
</dbReference>
<organism evidence="1 2">
    <name type="scientific">Jeotgalibaca porci</name>
    <dbReference type="NCBI Taxonomy" id="1868793"/>
    <lineage>
        <taxon>Bacteria</taxon>
        <taxon>Bacillati</taxon>
        <taxon>Bacillota</taxon>
        <taxon>Bacilli</taxon>
        <taxon>Lactobacillales</taxon>
        <taxon>Carnobacteriaceae</taxon>
        <taxon>Jeotgalibaca</taxon>
    </lineage>
</organism>
<evidence type="ECO:0000313" key="2">
    <source>
        <dbReference type="Proteomes" id="UP000501830"/>
    </source>
</evidence>
<dbReference type="InterPro" id="IPR038765">
    <property type="entry name" value="Papain-like_cys_pep_sf"/>
</dbReference>
<keyword evidence="2" id="KW-1185">Reference proteome</keyword>
<accession>A0A6G7WGN1</accession>
<dbReference type="Gene3D" id="3.90.1720.10">
    <property type="entry name" value="endopeptidase domain like (from Nostoc punctiforme)"/>
    <property type="match status" value="1"/>
</dbReference>
<name>A0A6G7WGN1_9LACT</name>
<evidence type="ECO:0000313" key="1">
    <source>
        <dbReference type="EMBL" id="QIK51414.1"/>
    </source>
</evidence>
<dbReference type="Proteomes" id="UP000501830">
    <property type="component" value="Chromosome"/>
</dbReference>
<proteinExistence type="predicted"/>
<dbReference type="GeneID" id="94552564"/>
<dbReference type="KEGG" id="jpo:G7058_04685"/>